<dbReference type="SUPFAM" id="SSF55073">
    <property type="entry name" value="Nucleotide cyclase"/>
    <property type="match status" value="1"/>
</dbReference>
<dbReference type="Gene3D" id="3.30.70.270">
    <property type="match status" value="1"/>
</dbReference>
<name>A0ABY2Q1M3_9HYPH</name>
<dbReference type="InterPro" id="IPR000160">
    <property type="entry name" value="GGDEF_dom"/>
</dbReference>
<accession>A0ABY2Q1M3</accession>
<proteinExistence type="predicted"/>
<organism evidence="3 4">
    <name type="scientific">Ollibium composti</name>
    <dbReference type="NCBI Taxonomy" id="2675109"/>
    <lineage>
        <taxon>Bacteria</taxon>
        <taxon>Pseudomonadati</taxon>
        <taxon>Pseudomonadota</taxon>
        <taxon>Alphaproteobacteria</taxon>
        <taxon>Hyphomicrobiales</taxon>
        <taxon>Phyllobacteriaceae</taxon>
        <taxon>Ollibium</taxon>
    </lineage>
</organism>
<reference evidence="3 4" key="1">
    <citation type="submission" date="2019-04" db="EMBL/GenBank/DDBJ databases">
        <title>Mesorhizobium composti sp. nov., isolated from compost.</title>
        <authorList>
            <person name="Lin S.-Y."/>
            <person name="Hameed A."/>
            <person name="Hsieh Y.-T."/>
            <person name="Young C.-C."/>
        </authorList>
    </citation>
    <scope>NUCLEOTIDE SEQUENCE [LARGE SCALE GENOMIC DNA]</scope>
    <source>
        <strain evidence="3 4">CC-YTH430</strain>
    </source>
</reference>
<comment type="caution">
    <text evidence="3">The sequence shown here is derived from an EMBL/GenBank/DDBJ whole genome shotgun (WGS) entry which is preliminary data.</text>
</comment>
<dbReference type="NCBIfam" id="TIGR00254">
    <property type="entry name" value="GGDEF"/>
    <property type="match status" value="1"/>
</dbReference>
<protein>
    <submittedName>
        <fullName evidence="3">GGDEF domain-containing protein</fullName>
    </submittedName>
</protein>
<evidence type="ECO:0000313" key="3">
    <source>
        <dbReference type="EMBL" id="THF54388.1"/>
    </source>
</evidence>
<dbReference type="EMBL" id="SSNY01000023">
    <property type="protein sequence ID" value="THF54388.1"/>
    <property type="molecule type" value="Genomic_DNA"/>
</dbReference>
<dbReference type="SMART" id="SM00267">
    <property type="entry name" value="GGDEF"/>
    <property type="match status" value="1"/>
</dbReference>
<gene>
    <name evidence="3" type="ORF">E6C48_22195</name>
</gene>
<dbReference type="PROSITE" id="PS50887">
    <property type="entry name" value="GGDEF"/>
    <property type="match status" value="1"/>
</dbReference>
<feature type="transmembrane region" description="Helical" evidence="1">
    <location>
        <begin position="12"/>
        <end position="38"/>
    </location>
</feature>
<keyword evidence="1" id="KW-1133">Transmembrane helix</keyword>
<dbReference type="Proteomes" id="UP000306441">
    <property type="component" value="Unassembled WGS sequence"/>
</dbReference>
<sequence length="248" mass="26918">MATTGKIPEADWTGALKFALTGTAAALLVSALVNYLLLFSDALDPFSRSLVAAVAVSVLIAAPLSFLLFVSKMKYKQAKRELTRLSTTDRVTSFLNVPTFSSLVDRRVKAAPSGESTFLLVEIERLRALIMDYGRAYGEEAERLIAGTIRISVRAGDLVGRTGEGQFGILLQNVTEADAVGICQRIRDAISQVYFAPAGDRLRIEVHIAGVNVDAPTDFAKLFRMTGQHEECIVIPGGHLADLSRFEQ</sequence>
<feature type="transmembrane region" description="Helical" evidence="1">
    <location>
        <begin position="50"/>
        <end position="70"/>
    </location>
</feature>
<keyword evidence="1" id="KW-0812">Transmembrane</keyword>
<dbReference type="RefSeq" id="WP_136360376.1">
    <property type="nucleotide sequence ID" value="NZ_SSNY01000023.1"/>
</dbReference>
<evidence type="ECO:0000256" key="1">
    <source>
        <dbReference type="SAM" id="Phobius"/>
    </source>
</evidence>
<keyword evidence="1" id="KW-0472">Membrane</keyword>
<evidence type="ECO:0000259" key="2">
    <source>
        <dbReference type="PROSITE" id="PS50887"/>
    </source>
</evidence>
<dbReference type="Pfam" id="PF00990">
    <property type="entry name" value="GGDEF"/>
    <property type="match status" value="1"/>
</dbReference>
<keyword evidence="4" id="KW-1185">Reference proteome</keyword>
<dbReference type="InterPro" id="IPR043128">
    <property type="entry name" value="Rev_trsase/Diguanyl_cyclase"/>
</dbReference>
<evidence type="ECO:0000313" key="4">
    <source>
        <dbReference type="Proteomes" id="UP000306441"/>
    </source>
</evidence>
<feature type="domain" description="GGDEF" evidence="2">
    <location>
        <begin position="114"/>
        <end position="246"/>
    </location>
</feature>
<dbReference type="InterPro" id="IPR029787">
    <property type="entry name" value="Nucleotide_cyclase"/>
</dbReference>